<feature type="compositionally biased region" description="Low complexity" evidence="1">
    <location>
        <begin position="1295"/>
        <end position="1314"/>
    </location>
</feature>
<feature type="compositionally biased region" description="Basic and acidic residues" evidence="1">
    <location>
        <begin position="21"/>
        <end position="31"/>
    </location>
</feature>
<feature type="compositionally biased region" description="Polar residues" evidence="1">
    <location>
        <begin position="908"/>
        <end position="919"/>
    </location>
</feature>
<evidence type="ECO:0000313" key="3">
    <source>
        <dbReference type="Proteomes" id="UP000311919"/>
    </source>
</evidence>
<accession>A0A4Z2D6H4</accession>
<feature type="region of interest" description="Disordered" evidence="1">
    <location>
        <begin position="15"/>
        <end position="60"/>
    </location>
</feature>
<feature type="region of interest" description="Disordered" evidence="1">
    <location>
        <begin position="908"/>
        <end position="938"/>
    </location>
</feature>
<feature type="compositionally biased region" description="Low complexity" evidence="1">
    <location>
        <begin position="359"/>
        <end position="393"/>
    </location>
</feature>
<sequence>KFNFGFEMLSHQSFSPLRSSNRSDRKQEHLHSTVTIGMDPSIEPNSNLNSEPEIIEDKPPSPLSLQQDGAFSLVQSPPFESDQLDCASENAVSNVFSDSKIRTSNNLSEVVYTIIDQKQKHLCHRNMLDSNSQNAIGSDQVNSLSGDISSLSNPDVLQSFQESRGNPRNSSLQKCITEFVAPPLSGSRNAVIALPTRETIPSCIASRKSVKELYGQPSWWGDGDNDYTYPHTSSFGNQETLQPVVTLRKYSMQTDINASSKENSTRPPPEAFVVDFGSSKPRLERPASLSGSLSQCVPPKLRQGLDERERKKREKQLVVKQQSTSEVVSKNTVTTTSISKSNATTTSTVNRINSKTHSRGASLSTRGSAARTATTMTTTTTTTSTSVRSSITTPNRNPRVPLTKSNKPTTNKADSSLILRTGRIDSSTNLTSTSTNASRSNLTDRSRGRFSYQTSYKESTQSSKANVKPPFSVGGRRVSAGAASLTSQRTVPSQLNRSKASLQTRGSVPPSNTGLTDSRSNIRGASSATRQTITQRRGVNRGFMTPTTSSDAKQVKVKESIRSVPNESPISSSPKCDSRRTYESPIGNSAKKPVTSTFLRRGTIQGCRNGGISRKFSTDNINQYSLNPNKSSSTCISDLTASVVATIEAYDDPKAYLFYRMFQGSEEIEATTGGIFQAFSPYSFNFKQNFSSEFNSNEQLNVNSQSYEIDEQFPNFQTNYVHNESMKQSSSLSLSQPPQQQQQQQPSLPSQKSTDIQNKHTEMSISTDDEETPYQDLPSDCFDLTTTSTSMNRPLTEKTSLYTSKCYKNDIETNFSTCQAQNIIEASIVNNSKVHCTVIDNNDKLTDPTLKSMNLSMLVSTSVTSLTPSQTGTYIIDGVGGDDDNNNVDDTNINDEDLLQHSDRQNIHFSNDNDLSTPRGSPVISDSGEEESSKHQQTIKLPLHVKNFENSMSFSVEHVNTCLTNQYSLKKRLNDTISTVDLTKTSLNENSIEFMRTGSNVCLTKNRDDSKNKRTGLQATDDLEDSDVVGASLTSLTPSHAGTYILDIDDTLVAQGILPVIIRSHETLASSLTDSGLNTESMNTHAVENATPRGGSPTFKEKLWNVVETDESKDDLLIMTSVASKFDQVGGPYNVSVDFDNDELTAQLKMESLRAEFEDTYKLLPSPNQFLNAMNTVDSSFSESESHTSQMKTTTYSVHGKECIRTIPLVVNTSNTSSLQSMNYFAKPTSLSSTSLTNCTQVVVSSNSTLQNDLITTVQSKANIVSCPHKDGMHSTVHLNPTDGVSHQTSINLKLPDNSLSTSSSSDNPSTSSSCSNHVLKSNMEVFNGSDLNNQNIEHITMMYNINDDSVLNEHHSAYNNVYIKRRNSEIHNQSQFQSNDQHNSNNFIPSNGNHLYNLSENIGNNCHITISRRRDSEIIKDQQMINSNYYTKMTTTPSSSSVLRDQLLARLHSMPTAYNSRPNRIQNMNRTHSYNRRKSQQYPHGSASVPDPASPVRSWSSISSGTDHSLTNKIDCKSRKQLYDQTDSGFIETSDLLKVSNKNKRTPKNSSPIFLEKRPDHFPNPTEYNRTILSHYKNDDMKSAKPTEVDSRTYTRRKHSHSNEQNDLRNYLTTLDAESYQTWIIRMSELAQGLNSLAKEPLFQSDSSFNEDNKNESEANGVHPEARKMTLPLLNDTSKTMPTLPDSTTGPNLTDVERSAFTTPLPHRYSLEAVLAASKNLSIHQKIEQTTLNPNDTSNNVYLPIAVQSSGKTDEKFTEFPLSPLSFPLLSPNFDPNNSDPNESAIYYSLMVDTIRYLSIKLRQFSDKLAYRLSHNQQQTASGSNKELTNCLLSSQRIQADVQSSTKYALHDTFENMKAVNQQLQVVGKLLFSNNNDNTTTNELNQLDSATSCEYLHKLEQLNQELNRFIPIEPATIHQSHHIATSTTQLSCINSQLLSNESNQNVDSSSSTSIIIHPTLMTTTSTSSIHYNTTMNSSNHEKFIHSVNKSKLINSSKNVIYHQMKSTTSDQHQIDSLKSFDANITPTLSYPSLSTASTITTVHSTNVIHDTTCITKSNNKNTDNIINNKQELLDDEYY</sequence>
<feature type="region of interest" description="Disordered" evidence="1">
    <location>
        <begin position="1646"/>
        <end position="1668"/>
    </location>
</feature>
<feature type="region of interest" description="Disordered" evidence="1">
    <location>
        <begin position="1582"/>
        <end position="1606"/>
    </location>
</feature>
<feature type="compositionally biased region" description="Polar residues" evidence="1">
    <location>
        <begin position="484"/>
        <end position="537"/>
    </location>
</feature>
<feature type="region of interest" description="Disordered" evidence="1">
    <location>
        <begin position="1275"/>
        <end position="1317"/>
    </location>
</feature>
<evidence type="ECO:0000256" key="1">
    <source>
        <dbReference type="SAM" id="MobiDB-lite"/>
    </source>
</evidence>
<feature type="region of interest" description="Disordered" evidence="1">
    <location>
        <begin position="727"/>
        <end position="757"/>
    </location>
</feature>
<feature type="compositionally biased region" description="Low complexity" evidence="1">
    <location>
        <begin position="426"/>
        <end position="441"/>
    </location>
</feature>
<dbReference type="STRING" id="6182.A0A4Z2D6H4"/>
<dbReference type="Proteomes" id="UP000311919">
    <property type="component" value="Unassembled WGS sequence"/>
</dbReference>
<feature type="region of interest" description="Disordered" evidence="1">
    <location>
        <begin position="1677"/>
        <end position="1696"/>
    </location>
</feature>
<proteinExistence type="predicted"/>
<feature type="compositionally biased region" description="Low complexity" evidence="1">
    <location>
        <begin position="728"/>
        <end position="751"/>
    </location>
</feature>
<feature type="compositionally biased region" description="Basic and acidic residues" evidence="1">
    <location>
        <begin position="1582"/>
        <end position="1594"/>
    </location>
</feature>
<feature type="compositionally biased region" description="Polar residues" evidence="1">
    <location>
        <begin position="563"/>
        <end position="575"/>
    </location>
</feature>
<protein>
    <submittedName>
        <fullName evidence="2">Uncharacterized protein</fullName>
    </submittedName>
</protein>
<feature type="region of interest" description="Disordered" evidence="1">
    <location>
        <begin position="1543"/>
        <end position="1565"/>
    </location>
</feature>
<feature type="compositionally biased region" description="Polar residues" evidence="1">
    <location>
        <begin position="1277"/>
        <end position="1292"/>
    </location>
</feature>
<feature type="compositionally biased region" description="Polar residues" evidence="1">
    <location>
        <begin position="451"/>
        <end position="465"/>
    </location>
</feature>
<feature type="region of interest" description="Disordered" evidence="1">
    <location>
        <begin position="257"/>
        <end position="589"/>
    </location>
</feature>
<dbReference type="EMBL" id="SKCS01000266">
    <property type="protein sequence ID" value="TNN12085.1"/>
    <property type="molecule type" value="Genomic_DNA"/>
</dbReference>
<feature type="compositionally biased region" description="Polar residues" evidence="1">
    <location>
        <begin position="403"/>
        <end position="414"/>
    </location>
</feature>
<feature type="compositionally biased region" description="Polar residues" evidence="1">
    <location>
        <begin position="319"/>
        <end position="355"/>
    </location>
</feature>
<feature type="compositionally biased region" description="Polar residues" evidence="1">
    <location>
        <begin position="1498"/>
        <end position="1512"/>
    </location>
</feature>
<comment type="caution">
    <text evidence="2">The sequence shown here is derived from an EMBL/GenBank/DDBJ whole genome shotgun (WGS) entry which is preliminary data.</text>
</comment>
<dbReference type="OrthoDB" id="444265at2759"/>
<feature type="compositionally biased region" description="Polar residues" evidence="1">
    <location>
        <begin position="1677"/>
        <end position="1693"/>
    </location>
</feature>
<gene>
    <name evidence="2" type="ORF">EWB00_004092</name>
</gene>
<feature type="non-terminal residue" evidence="2">
    <location>
        <position position="1"/>
    </location>
</feature>
<evidence type="ECO:0000313" key="2">
    <source>
        <dbReference type="EMBL" id="TNN12085.1"/>
    </source>
</evidence>
<reference evidence="2 3" key="1">
    <citation type="submission" date="2019-03" db="EMBL/GenBank/DDBJ databases">
        <title>An improved genome assembly of the fluke Schistosoma japonicum.</title>
        <authorList>
            <person name="Hu W."/>
            <person name="Luo F."/>
            <person name="Yin M."/>
            <person name="Mo X."/>
            <person name="Sun C."/>
            <person name="Wu Q."/>
            <person name="Zhu B."/>
            <person name="Xiang M."/>
            <person name="Wang J."/>
            <person name="Wang Y."/>
            <person name="Zhang T."/>
            <person name="Xu B."/>
            <person name="Zheng H."/>
            <person name="Feng Z."/>
        </authorList>
    </citation>
    <scope>NUCLEOTIDE SEQUENCE [LARGE SCALE GENOMIC DNA]</scope>
    <source>
        <strain evidence="2">HuSjv2</strain>
        <tissue evidence="2">Worms</tissue>
    </source>
</reference>
<feature type="region of interest" description="Disordered" evidence="1">
    <location>
        <begin position="1476"/>
        <end position="1512"/>
    </location>
</feature>
<name>A0A4Z2D6H4_SCHJA</name>
<organism evidence="2 3">
    <name type="scientific">Schistosoma japonicum</name>
    <name type="common">Blood fluke</name>
    <dbReference type="NCBI Taxonomy" id="6182"/>
    <lineage>
        <taxon>Eukaryota</taxon>
        <taxon>Metazoa</taxon>
        <taxon>Spiralia</taxon>
        <taxon>Lophotrochozoa</taxon>
        <taxon>Platyhelminthes</taxon>
        <taxon>Trematoda</taxon>
        <taxon>Digenea</taxon>
        <taxon>Strigeidida</taxon>
        <taxon>Schistosomatoidea</taxon>
        <taxon>Schistosomatidae</taxon>
        <taxon>Schistosoma</taxon>
    </lineage>
</organism>
<keyword evidence="3" id="KW-1185">Reference proteome</keyword>